<evidence type="ECO:0000313" key="2">
    <source>
        <dbReference type="EMBL" id="KAF0762847.1"/>
    </source>
</evidence>
<accession>A0A6G0YXY4</accession>
<sequence>MKLFKDKLKYMSKYKYFIYYFFIPILRISIIFKNHCTKNKDIYQTEH</sequence>
<keyword evidence="1" id="KW-0812">Transmembrane</keyword>
<evidence type="ECO:0000256" key="1">
    <source>
        <dbReference type="SAM" id="Phobius"/>
    </source>
</evidence>
<name>A0A6G0YXY4_APHCR</name>
<feature type="transmembrane region" description="Helical" evidence="1">
    <location>
        <begin position="16"/>
        <end position="32"/>
    </location>
</feature>
<reference evidence="2 3" key="1">
    <citation type="submission" date="2019-08" db="EMBL/GenBank/DDBJ databases">
        <title>Whole genome of Aphis craccivora.</title>
        <authorList>
            <person name="Voronova N.V."/>
            <person name="Shulinski R.S."/>
            <person name="Bandarenka Y.V."/>
            <person name="Zhorov D.G."/>
            <person name="Warner D."/>
        </authorList>
    </citation>
    <scope>NUCLEOTIDE SEQUENCE [LARGE SCALE GENOMIC DNA]</scope>
    <source>
        <strain evidence="2">180601</strain>
        <tissue evidence="2">Whole Body</tissue>
    </source>
</reference>
<dbReference type="EMBL" id="VUJU01002031">
    <property type="protein sequence ID" value="KAF0762847.1"/>
    <property type="molecule type" value="Genomic_DNA"/>
</dbReference>
<keyword evidence="1" id="KW-1133">Transmembrane helix</keyword>
<organism evidence="2 3">
    <name type="scientific">Aphis craccivora</name>
    <name type="common">Cowpea aphid</name>
    <dbReference type="NCBI Taxonomy" id="307492"/>
    <lineage>
        <taxon>Eukaryota</taxon>
        <taxon>Metazoa</taxon>
        <taxon>Ecdysozoa</taxon>
        <taxon>Arthropoda</taxon>
        <taxon>Hexapoda</taxon>
        <taxon>Insecta</taxon>
        <taxon>Pterygota</taxon>
        <taxon>Neoptera</taxon>
        <taxon>Paraneoptera</taxon>
        <taxon>Hemiptera</taxon>
        <taxon>Sternorrhyncha</taxon>
        <taxon>Aphidomorpha</taxon>
        <taxon>Aphidoidea</taxon>
        <taxon>Aphididae</taxon>
        <taxon>Aphidini</taxon>
        <taxon>Aphis</taxon>
        <taxon>Aphis</taxon>
    </lineage>
</organism>
<keyword evidence="3" id="KW-1185">Reference proteome</keyword>
<evidence type="ECO:0000313" key="3">
    <source>
        <dbReference type="Proteomes" id="UP000478052"/>
    </source>
</evidence>
<dbReference type="AlphaFoldDB" id="A0A6G0YXY4"/>
<protein>
    <submittedName>
        <fullName evidence="2">Uncharacterized protein</fullName>
    </submittedName>
</protein>
<dbReference type="Proteomes" id="UP000478052">
    <property type="component" value="Unassembled WGS sequence"/>
</dbReference>
<gene>
    <name evidence="2" type="ORF">FWK35_00007457</name>
</gene>
<keyword evidence="1" id="KW-0472">Membrane</keyword>
<comment type="caution">
    <text evidence="2">The sequence shown here is derived from an EMBL/GenBank/DDBJ whole genome shotgun (WGS) entry which is preliminary data.</text>
</comment>
<proteinExistence type="predicted"/>